<organism evidence="2 3">
    <name type="scientific">Trichlorobacter lovleyi (strain ATCC BAA-1151 / DSM 17278 / SZ)</name>
    <name type="common">Geobacter lovleyi</name>
    <dbReference type="NCBI Taxonomy" id="398767"/>
    <lineage>
        <taxon>Bacteria</taxon>
        <taxon>Pseudomonadati</taxon>
        <taxon>Thermodesulfobacteriota</taxon>
        <taxon>Desulfuromonadia</taxon>
        <taxon>Geobacterales</taxon>
        <taxon>Geobacteraceae</taxon>
        <taxon>Trichlorobacter</taxon>
    </lineage>
</organism>
<dbReference type="EMBL" id="CP001089">
    <property type="protein sequence ID" value="ACD96675.1"/>
    <property type="molecule type" value="Genomic_DNA"/>
</dbReference>
<keyword evidence="3" id="KW-1185">Reference proteome</keyword>
<keyword evidence="1" id="KW-0732">Signal</keyword>
<dbReference type="eggNOG" id="ENOG5032R9B">
    <property type="taxonomic scope" value="Bacteria"/>
</dbReference>
<dbReference type="HOGENOM" id="CLU_908401_0_0_7"/>
<dbReference type="InterPro" id="IPR016896">
    <property type="entry name" value="DUF2860"/>
</dbReference>
<dbReference type="AlphaFoldDB" id="B3E8J9"/>
<evidence type="ECO:0000313" key="3">
    <source>
        <dbReference type="Proteomes" id="UP000002420"/>
    </source>
</evidence>
<evidence type="ECO:0000256" key="1">
    <source>
        <dbReference type="SAM" id="SignalP"/>
    </source>
</evidence>
<dbReference type="STRING" id="398767.Glov_2968"/>
<protein>
    <recommendedName>
        <fullName evidence="4">DUF2860 domain-containing protein</fullName>
    </recommendedName>
</protein>
<dbReference type="KEGG" id="glo:Glov_2968"/>
<feature type="signal peptide" evidence="1">
    <location>
        <begin position="1"/>
        <end position="26"/>
    </location>
</feature>
<evidence type="ECO:0000313" key="2">
    <source>
        <dbReference type="EMBL" id="ACD96675.1"/>
    </source>
</evidence>
<feature type="chain" id="PRO_5002787641" description="DUF2860 domain-containing protein" evidence="1">
    <location>
        <begin position="27"/>
        <end position="313"/>
    </location>
</feature>
<proteinExistence type="predicted"/>
<accession>B3E8J9</accession>
<sequence length="313" mass="34660">MRCPPFLLSLLLISIILLTVASPSNADSFSADVGAGILVISKSDNLWGRGKSSIASLGDSPKSQTVVMAIPALLLRYRQDSLKNTWFAGATEEDYGRVAIGVKHDLEKGAVDAALFYSFMGSEWEDPYTLNRNATSVQNFGFRAGWEKIAGSPFAAHYTVSVKLVNNDLSGERYPDLKRDGTKHRLGVTYTLKLADTLTLTPSLAYERESAEGAANRYSSPTGAVSLIWRQQDLSWINRVSGSYAFHDHVNPVFGKTLKEPGYSAASLALWKNPFDFKKYWLTAGIVYEQTLPNITFFEKRSNYFFLLGGYSF</sequence>
<name>B3E8J9_TRIL1</name>
<dbReference type="PIRSF" id="PIRSF028696">
    <property type="entry name" value="UCP028696"/>
    <property type="match status" value="1"/>
</dbReference>
<dbReference type="OrthoDB" id="5414887at2"/>
<dbReference type="RefSeq" id="WP_012471000.1">
    <property type="nucleotide sequence ID" value="NC_010814.1"/>
</dbReference>
<reference evidence="2 3" key="1">
    <citation type="submission" date="2008-05" db="EMBL/GenBank/DDBJ databases">
        <title>Complete sequence of chromosome of Geobacter lovleyi SZ.</title>
        <authorList>
            <consortium name="US DOE Joint Genome Institute"/>
            <person name="Lucas S."/>
            <person name="Copeland A."/>
            <person name="Lapidus A."/>
            <person name="Glavina del Rio T."/>
            <person name="Dalin E."/>
            <person name="Tice H."/>
            <person name="Bruce D."/>
            <person name="Goodwin L."/>
            <person name="Pitluck S."/>
            <person name="Chertkov O."/>
            <person name="Meincke L."/>
            <person name="Brettin T."/>
            <person name="Detter J.C."/>
            <person name="Han C."/>
            <person name="Tapia R."/>
            <person name="Kuske C.R."/>
            <person name="Schmutz J."/>
            <person name="Larimer F."/>
            <person name="Land M."/>
            <person name="Hauser L."/>
            <person name="Kyrpides N."/>
            <person name="Mikhailova N."/>
            <person name="Sung Y."/>
            <person name="Fletcher K.E."/>
            <person name="Ritalahti K.M."/>
            <person name="Loeffler F.E."/>
            <person name="Richardson P."/>
        </authorList>
    </citation>
    <scope>NUCLEOTIDE SEQUENCE [LARGE SCALE GENOMIC DNA]</scope>
    <source>
        <strain evidence="3">ATCC BAA-1151 / DSM 17278 / SZ</strain>
    </source>
</reference>
<dbReference type="Pfam" id="PF11059">
    <property type="entry name" value="DUF2860"/>
    <property type="match status" value="1"/>
</dbReference>
<gene>
    <name evidence="2" type="ordered locus">Glov_2968</name>
</gene>
<dbReference type="Proteomes" id="UP000002420">
    <property type="component" value="Chromosome"/>
</dbReference>
<evidence type="ECO:0008006" key="4">
    <source>
        <dbReference type="Google" id="ProtNLM"/>
    </source>
</evidence>